<dbReference type="EMBL" id="MVIC01000008">
    <property type="protein sequence ID" value="ORB16325.1"/>
    <property type="molecule type" value="Genomic_DNA"/>
</dbReference>
<dbReference type="PROSITE" id="PS51257">
    <property type="entry name" value="PROKAR_LIPOPROTEIN"/>
    <property type="match status" value="1"/>
</dbReference>
<sequence length="173" mass="17382">MVLKKAAIVAVGAVILACAGSAGVVSADPSTPTPAPHDPSGSPALPGPPAQAAPPGQAATSGPKTTIDHDGTFAVGTDIMPGVYTSAGPAQGHTCYWKRTNGSDIVDNAMSKKPQVVQIDPTDKTFKTDGCQPWQKNDAASVDPGKSPAEVKTQMDILNAIVGSHGAAPPPKP</sequence>
<keyword evidence="2" id="KW-0732">Signal</keyword>
<reference evidence="3" key="3">
    <citation type="submission" date="2020-02" db="EMBL/GenBank/DDBJ databases">
        <authorList>
            <person name="Matsumoto Y."/>
            <person name="Motooka D."/>
            <person name="Nakamura S."/>
        </authorList>
    </citation>
    <scope>NUCLEOTIDE SEQUENCE</scope>
    <source>
        <strain evidence="3">JCM 16367</strain>
    </source>
</reference>
<dbReference type="AlphaFoldDB" id="A0A7I7PJX0"/>
<evidence type="ECO:0000313" key="6">
    <source>
        <dbReference type="Proteomes" id="UP000466894"/>
    </source>
</evidence>
<organism evidence="3 6">
    <name type="scientific">Mycobacterium noviomagense</name>
    <dbReference type="NCBI Taxonomy" id="459858"/>
    <lineage>
        <taxon>Bacteria</taxon>
        <taxon>Bacillati</taxon>
        <taxon>Actinomycetota</taxon>
        <taxon>Actinomycetes</taxon>
        <taxon>Mycobacteriales</taxon>
        <taxon>Mycobacteriaceae</taxon>
        <taxon>Mycobacterium</taxon>
    </lineage>
</organism>
<dbReference type="RefSeq" id="WP_083087005.1">
    <property type="nucleotide sequence ID" value="NZ_AP022583.1"/>
</dbReference>
<name>A0A7I7PJX0_9MYCO</name>
<feature type="region of interest" description="Disordered" evidence="1">
    <location>
        <begin position="25"/>
        <end position="73"/>
    </location>
</feature>
<evidence type="ECO:0008006" key="7">
    <source>
        <dbReference type="Google" id="ProtNLM"/>
    </source>
</evidence>
<feature type="signal peptide" evidence="2">
    <location>
        <begin position="1"/>
        <end position="27"/>
    </location>
</feature>
<protein>
    <recommendedName>
        <fullName evidence="7">Lipoprotein</fullName>
    </recommendedName>
</protein>
<evidence type="ECO:0000256" key="2">
    <source>
        <dbReference type="SAM" id="SignalP"/>
    </source>
</evidence>
<dbReference type="Proteomes" id="UP000466894">
    <property type="component" value="Chromosome"/>
</dbReference>
<keyword evidence="5" id="KW-1185">Reference proteome</keyword>
<feature type="chain" id="PRO_5043680596" description="Lipoprotein" evidence="2">
    <location>
        <begin position="28"/>
        <end position="173"/>
    </location>
</feature>
<accession>A0A7I7PJX0</accession>
<evidence type="ECO:0000256" key="1">
    <source>
        <dbReference type="SAM" id="MobiDB-lite"/>
    </source>
</evidence>
<evidence type="ECO:0000313" key="4">
    <source>
        <dbReference type="EMBL" id="ORB16325.1"/>
    </source>
</evidence>
<feature type="compositionally biased region" description="Low complexity" evidence="1">
    <location>
        <begin position="53"/>
        <end position="63"/>
    </location>
</feature>
<evidence type="ECO:0000313" key="3">
    <source>
        <dbReference type="EMBL" id="BBY08871.1"/>
    </source>
</evidence>
<dbReference type="EMBL" id="AP022583">
    <property type="protein sequence ID" value="BBY08871.1"/>
    <property type="molecule type" value="Genomic_DNA"/>
</dbReference>
<gene>
    <name evidence="4" type="ORF">BST37_07185</name>
    <name evidence="3" type="ORF">MNVI_41890</name>
</gene>
<dbReference type="Proteomes" id="UP000192374">
    <property type="component" value="Unassembled WGS sequence"/>
</dbReference>
<proteinExistence type="predicted"/>
<reference evidence="4 5" key="1">
    <citation type="submission" date="2017-02" db="EMBL/GenBank/DDBJ databases">
        <title>The new phylogeny of genus Mycobacterium.</title>
        <authorList>
            <person name="Tortoli E."/>
            <person name="Trovato A."/>
            <person name="Cirillo D.M."/>
        </authorList>
    </citation>
    <scope>NUCLEOTIDE SEQUENCE [LARGE SCALE GENOMIC DNA]</scope>
    <source>
        <strain evidence="4 5">DSM 45145</strain>
    </source>
</reference>
<dbReference type="KEGG" id="mnv:MNVI_41890"/>
<evidence type="ECO:0000313" key="5">
    <source>
        <dbReference type="Proteomes" id="UP000192374"/>
    </source>
</evidence>
<reference evidence="3 6" key="2">
    <citation type="journal article" date="2019" name="Emerg. Microbes Infect.">
        <title>Comprehensive subspecies identification of 175 nontuberculous mycobacteria species based on 7547 genomic profiles.</title>
        <authorList>
            <person name="Matsumoto Y."/>
            <person name="Kinjo T."/>
            <person name="Motooka D."/>
            <person name="Nabeya D."/>
            <person name="Jung N."/>
            <person name="Uechi K."/>
            <person name="Horii T."/>
            <person name="Iida T."/>
            <person name="Fujita J."/>
            <person name="Nakamura S."/>
        </authorList>
    </citation>
    <scope>NUCLEOTIDE SEQUENCE [LARGE SCALE GENOMIC DNA]</scope>
    <source>
        <strain evidence="3 6">JCM 16367</strain>
    </source>
</reference>